<accession>A0A840B2W1</accession>
<dbReference type="EMBL" id="JACIEA010000002">
    <property type="protein sequence ID" value="MBB3943517.1"/>
    <property type="molecule type" value="Genomic_DNA"/>
</dbReference>
<evidence type="ECO:0000313" key="2">
    <source>
        <dbReference type="Proteomes" id="UP000581447"/>
    </source>
</evidence>
<proteinExistence type="predicted"/>
<name>A0A840B2W1_9SPHN</name>
<dbReference type="Proteomes" id="UP000581447">
    <property type="component" value="Unassembled WGS sequence"/>
</dbReference>
<evidence type="ECO:0000313" key="1">
    <source>
        <dbReference type="EMBL" id="MBB3943517.1"/>
    </source>
</evidence>
<reference evidence="1 2" key="1">
    <citation type="submission" date="2020-08" db="EMBL/GenBank/DDBJ databases">
        <title>Genomic Encyclopedia of Type Strains, Phase IV (KMG-IV): sequencing the most valuable type-strain genomes for metagenomic binning, comparative biology and taxonomic classification.</title>
        <authorList>
            <person name="Goeker M."/>
        </authorList>
    </citation>
    <scope>NUCLEOTIDE SEQUENCE [LARGE SCALE GENOMIC DNA]</scope>
    <source>
        <strain evidence="1 2">DSM 29050</strain>
    </source>
</reference>
<keyword evidence="2" id="KW-1185">Reference proteome</keyword>
<dbReference type="AlphaFoldDB" id="A0A840B2W1"/>
<gene>
    <name evidence="1" type="ORF">GGR91_001775</name>
</gene>
<protein>
    <submittedName>
        <fullName evidence="1">Uncharacterized protein</fullName>
    </submittedName>
</protein>
<sequence length="94" mass="10773">MTETGRKADITAQVNERRIIVPTALKADRSDRLTKQTFGLRRKSGWNVNPQEQVTNLGKQFANSIVCEFCYVPAHVRFVARVDDQLLGSYFWVD</sequence>
<comment type="caution">
    <text evidence="1">The sequence shown here is derived from an EMBL/GenBank/DDBJ whole genome shotgun (WGS) entry which is preliminary data.</text>
</comment>
<dbReference type="RefSeq" id="WP_183941826.1">
    <property type="nucleotide sequence ID" value="NZ_BAABBG010000005.1"/>
</dbReference>
<organism evidence="1 2">
    <name type="scientific">Sphingorhabdus rigui</name>
    <dbReference type="NCBI Taxonomy" id="1282858"/>
    <lineage>
        <taxon>Bacteria</taxon>
        <taxon>Pseudomonadati</taxon>
        <taxon>Pseudomonadota</taxon>
        <taxon>Alphaproteobacteria</taxon>
        <taxon>Sphingomonadales</taxon>
        <taxon>Sphingomonadaceae</taxon>
        <taxon>Sphingorhabdus</taxon>
    </lineage>
</organism>